<dbReference type="OrthoDB" id="275336at2"/>
<dbReference type="InterPro" id="IPR000182">
    <property type="entry name" value="GNAT_dom"/>
</dbReference>
<dbReference type="SUPFAM" id="SSF55729">
    <property type="entry name" value="Acyl-CoA N-acyltransferases (Nat)"/>
    <property type="match status" value="1"/>
</dbReference>
<keyword evidence="2" id="KW-0808">Transferase</keyword>
<reference evidence="2 3" key="1">
    <citation type="journal article" date="2018" name="Int. J. Syst. Bacteriol.">
        <title>Oceaniradius stylonemae gen. nov., sp. nov., isolated from a red alga, Stylonema cornu-cervi.</title>
        <authorList>
            <person name="Jeong S."/>
        </authorList>
    </citation>
    <scope>NUCLEOTIDE SEQUENCE [LARGE SCALE GENOMIC DNA]</scope>
    <source>
        <strain evidence="2 3">StC1</strain>
    </source>
</reference>
<evidence type="ECO:0000259" key="1">
    <source>
        <dbReference type="Pfam" id="PF00583"/>
    </source>
</evidence>
<accession>A0A3A8A7Y7</accession>
<dbReference type="InterPro" id="IPR016181">
    <property type="entry name" value="Acyl_CoA_acyltransferase"/>
</dbReference>
<organism evidence="2 3">
    <name type="scientific">Oceaniradius stylonematis</name>
    <dbReference type="NCBI Taxonomy" id="2184161"/>
    <lineage>
        <taxon>Bacteria</taxon>
        <taxon>Pseudomonadati</taxon>
        <taxon>Pseudomonadota</taxon>
        <taxon>Alphaproteobacteria</taxon>
        <taxon>Hyphomicrobiales</taxon>
        <taxon>Ahrensiaceae</taxon>
        <taxon>Oceaniradius</taxon>
    </lineage>
</organism>
<dbReference type="Pfam" id="PF00583">
    <property type="entry name" value="Acetyltransf_1"/>
    <property type="match status" value="1"/>
</dbReference>
<feature type="domain" description="N-acetyltransferase" evidence="1">
    <location>
        <begin position="80"/>
        <end position="171"/>
    </location>
</feature>
<dbReference type="AlphaFoldDB" id="A0A3A8A7Y7"/>
<evidence type="ECO:0000313" key="2">
    <source>
        <dbReference type="EMBL" id="RKF06437.1"/>
    </source>
</evidence>
<evidence type="ECO:0000313" key="3">
    <source>
        <dbReference type="Proteomes" id="UP000246132"/>
    </source>
</evidence>
<keyword evidence="3" id="KW-1185">Reference proteome</keyword>
<dbReference type="EMBL" id="QFWV02000007">
    <property type="protein sequence ID" value="RKF06437.1"/>
    <property type="molecule type" value="Genomic_DNA"/>
</dbReference>
<comment type="caution">
    <text evidence="2">The sequence shown here is derived from an EMBL/GenBank/DDBJ whole genome shotgun (WGS) entry which is preliminary data.</text>
</comment>
<sequence length="203" mass="22447">MSWLSPGRTALRNADQALETTITYLRMDGPPAVYPAKPANVHAALLAVPRPPLHFYRYLYFQVGIHWNWEARLRMNDKDLRKAVHADTCEITVLHVDGAPAGFFEINRKTATLSDLAYFGMMPHVHGLGLGRWFLGQAVEAAWSAGPDSVTVNTCTLDHPAALPLYQKMGFRPYRRSEGRVRPMSANERAALAAQHGISAPGG</sequence>
<dbReference type="Proteomes" id="UP000246132">
    <property type="component" value="Unassembled WGS sequence"/>
</dbReference>
<dbReference type="GO" id="GO:0016747">
    <property type="term" value="F:acyltransferase activity, transferring groups other than amino-acyl groups"/>
    <property type="evidence" value="ECO:0007669"/>
    <property type="project" value="InterPro"/>
</dbReference>
<protein>
    <submittedName>
        <fullName evidence="2">N-acetyltransferase</fullName>
    </submittedName>
</protein>
<dbReference type="Gene3D" id="3.40.630.30">
    <property type="match status" value="1"/>
</dbReference>
<gene>
    <name evidence="2" type="ORF">DEM25_012590</name>
</gene>
<dbReference type="RefSeq" id="WP_109766193.1">
    <property type="nucleotide sequence ID" value="NZ_JASHJQ010000002.1"/>
</dbReference>
<proteinExistence type="predicted"/>
<name>A0A3A8A7Y7_9HYPH</name>